<reference evidence="3" key="1">
    <citation type="submission" date="2013-09" db="EMBL/GenBank/DDBJ databases">
        <title>Corchorus olitorius genome sequencing.</title>
        <authorList>
            <person name="Alam M."/>
            <person name="Haque M.S."/>
            <person name="Islam M.S."/>
            <person name="Emdad E.M."/>
            <person name="Islam M.M."/>
            <person name="Ahmed B."/>
            <person name="Halim A."/>
            <person name="Hossen Q.M.M."/>
            <person name="Hossain M.Z."/>
            <person name="Ahmed R."/>
            <person name="Khan M.M."/>
            <person name="Islam R."/>
            <person name="Rashid M.M."/>
            <person name="Khan S.A."/>
            <person name="Rahman M.S."/>
            <person name="Alam M."/>
            <person name="Yahiya A.S."/>
            <person name="Khan M.S."/>
            <person name="Azam M.S."/>
            <person name="Haque T."/>
            <person name="Lashkar M.Z.H."/>
            <person name="Akhand A.I."/>
            <person name="Morshed G."/>
            <person name="Roy S."/>
            <person name="Uddin K.S."/>
            <person name="Rabeya T."/>
            <person name="Hossain A.S."/>
            <person name="Chowdhury A."/>
            <person name="Snigdha A.R."/>
            <person name="Mortoza M.S."/>
            <person name="Matin S.A."/>
            <person name="Hoque S.M.E."/>
            <person name="Islam M.K."/>
            <person name="Roy D.K."/>
            <person name="Haider R."/>
            <person name="Moosa M.M."/>
            <person name="Elias S.M."/>
            <person name="Hasan A.M."/>
            <person name="Jahan S."/>
            <person name="Shafiuddin M."/>
            <person name="Mahmood N."/>
            <person name="Shommy N.S."/>
        </authorList>
    </citation>
    <scope>NUCLEOTIDE SEQUENCE [LARGE SCALE GENOMIC DNA]</scope>
    <source>
        <strain evidence="3">cv. O-4</strain>
    </source>
</reference>
<evidence type="ECO:0000256" key="1">
    <source>
        <dbReference type="SAM" id="MobiDB-lite"/>
    </source>
</evidence>
<feature type="region of interest" description="Disordered" evidence="1">
    <location>
        <begin position="30"/>
        <end position="58"/>
    </location>
</feature>
<dbReference type="EMBL" id="AWUE01016644">
    <property type="protein sequence ID" value="OMO89920.1"/>
    <property type="molecule type" value="Genomic_DNA"/>
</dbReference>
<comment type="caution">
    <text evidence="2">The sequence shown here is derived from an EMBL/GenBank/DDBJ whole genome shotgun (WGS) entry which is preliminary data.</text>
</comment>
<accession>A0A1R3J538</accession>
<evidence type="ECO:0000313" key="3">
    <source>
        <dbReference type="Proteomes" id="UP000187203"/>
    </source>
</evidence>
<evidence type="ECO:0000313" key="2">
    <source>
        <dbReference type="EMBL" id="OMO89920.1"/>
    </source>
</evidence>
<dbReference type="AlphaFoldDB" id="A0A1R3J538"/>
<proteinExistence type="predicted"/>
<keyword evidence="3" id="KW-1185">Reference proteome</keyword>
<gene>
    <name evidence="2" type="ORF">COLO4_19517</name>
</gene>
<sequence>MKLDTTNKDESRRKLFKRFDPLSTQIILGNDKQSKKWKTRMKEDSNEKDTDMNQSCSHPAAVAYEGSIDRGTNIVQRVRESPSNCA</sequence>
<name>A0A1R3J538_9ROSI</name>
<organism evidence="2 3">
    <name type="scientific">Corchorus olitorius</name>
    <dbReference type="NCBI Taxonomy" id="93759"/>
    <lineage>
        <taxon>Eukaryota</taxon>
        <taxon>Viridiplantae</taxon>
        <taxon>Streptophyta</taxon>
        <taxon>Embryophyta</taxon>
        <taxon>Tracheophyta</taxon>
        <taxon>Spermatophyta</taxon>
        <taxon>Magnoliopsida</taxon>
        <taxon>eudicotyledons</taxon>
        <taxon>Gunneridae</taxon>
        <taxon>Pentapetalae</taxon>
        <taxon>rosids</taxon>
        <taxon>malvids</taxon>
        <taxon>Malvales</taxon>
        <taxon>Malvaceae</taxon>
        <taxon>Grewioideae</taxon>
        <taxon>Apeibeae</taxon>
        <taxon>Corchorus</taxon>
    </lineage>
</organism>
<dbReference type="Proteomes" id="UP000187203">
    <property type="component" value="Unassembled WGS sequence"/>
</dbReference>
<protein>
    <submittedName>
        <fullName evidence="2">Uncharacterized protein</fullName>
    </submittedName>
</protein>
<feature type="compositionally biased region" description="Basic and acidic residues" evidence="1">
    <location>
        <begin position="40"/>
        <end position="51"/>
    </location>
</feature>